<dbReference type="HOGENOM" id="CLU_038087_0_0_1"/>
<dbReference type="GO" id="GO:0051455">
    <property type="term" value="P:spindle attachment to meiosis I kinetochore"/>
    <property type="evidence" value="ECO:0007669"/>
    <property type="project" value="TreeGrafter"/>
</dbReference>
<accession>G8JPA5</accession>
<dbReference type="InterPro" id="IPR014710">
    <property type="entry name" value="RmlC-like_jellyroll"/>
</dbReference>
<dbReference type="InterPro" id="IPR028386">
    <property type="entry name" value="CENP-C/Mif2/cnp3"/>
</dbReference>
<feature type="compositionally biased region" description="Acidic residues" evidence="7">
    <location>
        <begin position="204"/>
        <end position="224"/>
    </location>
</feature>
<dbReference type="PANTHER" id="PTHR16684">
    <property type="entry name" value="CENTROMERE PROTEIN C"/>
    <property type="match status" value="1"/>
</dbReference>
<protein>
    <recommendedName>
        <fullName evidence="6">CENP-C homolog</fullName>
    </recommendedName>
</protein>
<evidence type="ECO:0000256" key="3">
    <source>
        <dbReference type="ARBA" id="ARBA00023125"/>
    </source>
</evidence>
<dbReference type="Pfam" id="PF11699">
    <property type="entry name" value="CENP-C_C"/>
    <property type="match status" value="1"/>
</dbReference>
<dbReference type="InterPro" id="IPR025974">
    <property type="entry name" value="Mif2/CENP-C_cupin"/>
</dbReference>
<dbReference type="OMA" id="AKMFFVQ"/>
<dbReference type="STRING" id="931890.G8JPA5"/>
<feature type="compositionally biased region" description="Low complexity" evidence="7">
    <location>
        <begin position="559"/>
        <end position="576"/>
    </location>
</feature>
<keyword evidence="4" id="KW-0539">Nucleus</keyword>
<evidence type="ECO:0000259" key="9">
    <source>
        <dbReference type="Pfam" id="PF15624"/>
    </source>
</evidence>
<dbReference type="GO" id="GO:0051315">
    <property type="term" value="P:attachment of mitotic spindle microtubules to kinetochore"/>
    <property type="evidence" value="ECO:0007669"/>
    <property type="project" value="TreeGrafter"/>
</dbReference>
<comment type="function">
    <text evidence="5">Component of the kinetochore, a multiprotein complex that assembles on centromeric DNA and attaches chromosomes to spindle microtubules, mediating chromosome segregation and sister chromatid segregation during meiosis and mitosis. Component of the inner kinetochore constitutive centromere-associated network (CCAN), which serves as a structural platform for outer kinetochore assembly.</text>
</comment>
<dbReference type="AlphaFoldDB" id="G8JPA5"/>
<dbReference type="OrthoDB" id="1939643at2759"/>
<sequence length="576" mass="65084">MDYMNLGITSRKTGLRVKQTINKDEYSMENIDEFFADDDDSTIGSRRRSRRTSLLGNLKQLPVPSLPAQMFMDEDGFRIPSSAPQVRKQFLPSGQRTPTDTQYDDFSIPQQVDGSFLSPIQDFPGDEIPTEQVPQKKRKERPHGTTYTTNYEVPNEVEHGGNDSTIMLTPNARAIDDYRDVPDLVDDNETTRDNTSFNTSDNALLEDEMDDDFEFQSAEEEDREYVDSVSRRGSSSSSSSESSGEEKNDSDPDSADDDAALSRRDKNNKMYYDNESSSSDVLDSDDEYIQQQAKDLLTADDHMVGSMRRSKRVRVPPLEYWRNEKVVYKRKSDKPILEIDKIITYDHEADEEDAKLSRKKTNTKTKARPYNYIPTGRPRGRPKKNATAQNLLNQDPNQPIKAKIESGDLENSEWLKHGILQSNVNVSTDKKGNEIVAFAPGLAQSEQPKETEYENFTLAVMFDKHRELFASGTLVLPVEGRKESSDSFNAFITFYVIQGIVEILLSENKFICTEGSSFQVPAFNSYAFVNIGRNEAKMFFVQVTVPEDFDGSDNKTRESSSPTLGSSSSNMSLTSP</sequence>
<reference evidence="11" key="1">
    <citation type="journal article" date="2012" name="G3 (Bethesda)">
        <title>Pichia sorbitophila, an interspecies yeast hybrid reveals early steps of genome resolution following polyploidization.</title>
        <authorList>
            <person name="Leh Louis V."/>
            <person name="Despons L."/>
            <person name="Friedrich A."/>
            <person name="Martin T."/>
            <person name="Durrens P."/>
            <person name="Casaregola S."/>
            <person name="Neuveglise C."/>
            <person name="Fairhead C."/>
            <person name="Marck C."/>
            <person name="Cruz J.A."/>
            <person name="Straub M.L."/>
            <person name="Kugler V."/>
            <person name="Sacerdot C."/>
            <person name="Uzunov Z."/>
            <person name="Thierry A."/>
            <person name="Weiss S."/>
            <person name="Bleykasten C."/>
            <person name="De Montigny J."/>
            <person name="Jacques N."/>
            <person name="Jung P."/>
            <person name="Lemaire M."/>
            <person name="Mallet S."/>
            <person name="Morel G."/>
            <person name="Richard G.F."/>
            <person name="Sarkar A."/>
            <person name="Savel G."/>
            <person name="Schacherer J."/>
            <person name="Seret M.L."/>
            <person name="Talla E."/>
            <person name="Samson G."/>
            <person name="Jubin C."/>
            <person name="Poulain J."/>
            <person name="Vacherie B."/>
            <person name="Barbe V."/>
            <person name="Pelletier E."/>
            <person name="Sherman D.J."/>
            <person name="Westhof E."/>
            <person name="Weissenbach J."/>
            <person name="Baret P.V."/>
            <person name="Wincker P."/>
            <person name="Gaillardin C."/>
            <person name="Dujon B."/>
            <person name="Souciet J.L."/>
        </authorList>
    </citation>
    <scope>NUCLEOTIDE SEQUENCE [LARGE SCALE GENOMIC DNA]</scope>
    <source>
        <strain evidence="11">CBS 270.75 / DBVPG 7215 / KCTC 17166 / NRRL Y-17582</strain>
    </source>
</reference>
<comment type="similarity">
    <text evidence="2">Belongs to the CENP-C/MIF2 family.</text>
</comment>
<keyword evidence="3" id="KW-0238">DNA-binding</keyword>
<feature type="compositionally biased region" description="Low complexity" evidence="7">
    <location>
        <begin position="231"/>
        <end position="242"/>
    </location>
</feature>
<dbReference type="InParanoid" id="G8JPA5"/>
<evidence type="ECO:0000313" key="10">
    <source>
        <dbReference type="EMBL" id="AET38163.1"/>
    </source>
</evidence>
<feature type="region of interest" description="Disordered" evidence="7">
    <location>
        <begin position="124"/>
        <end position="167"/>
    </location>
</feature>
<evidence type="ECO:0000256" key="5">
    <source>
        <dbReference type="ARBA" id="ARBA00057947"/>
    </source>
</evidence>
<dbReference type="KEGG" id="erc:Ecym_2433"/>
<feature type="compositionally biased region" description="Polar residues" evidence="7">
    <location>
        <begin position="193"/>
        <end position="202"/>
    </location>
</feature>
<dbReference type="InterPro" id="IPR028929">
    <property type="entry name" value="Mif2_N"/>
</dbReference>
<dbReference type="Pfam" id="PF15624">
    <property type="entry name" value="Mif2_N"/>
    <property type="match status" value="1"/>
</dbReference>
<keyword evidence="11" id="KW-1185">Reference proteome</keyword>
<feature type="domain" description="Mif2 N-terminal" evidence="9">
    <location>
        <begin position="3"/>
        <end position="41"/>
    </location>
</feature>
<dbReference type="InterPro" id="IPR011051">
    <property type="entry name" value="RmlC_Cupin_sf"/>
</dbReference>
<evidence type="ECO:0000256" key="7">
    <source>
        <dbReference type="SAM" id="MobiDB-lite"/>
    </source>
</evidence>
<dbReference type="FunCoup" id="G8JPA5">
    <property type="interactions" value="134"/>
</dbReference>
<evidence type="ECO:0000256" key="6">
    <source>
        <dbReference type="ARBA" id="ARBA00075033"/>
    </source>
</evidence>
<evidence type="ECO:0000313" key="11">
    <source>
        <dbReference type="Proteomes" id="UP000006790"/>
    </source>
</evidence>
<dbReference type="RefSeq" id="XP_003644980.1">
    <property type="nucleotide sequence ID" value="XM_003644932.1"/>
</dbReference>
<comment type="subcellular location">
    <subcellularLocation>
        <location evidence="1">Nucleus</location>
    </subcellularLocation>
</comment>
<dbReference type="EMBL" id="CP002498">
    <property type="protein sequence ID" value="AET38163.1"/>
    <property type="molecule type" value="Genomic_DNA"/>
</dbReference>
<dbReference type="GeneID" id="11471873"/>
<evidence type="ECO:0000256" key="2">
    <source>
        <dbReference type="ARBA" id="ARBA00010291"/>
    </source>
</evidence>
<dbReference type="FunFam" id="2.60.120.10:FF:000033">
    <property type="entry name" value="Centromere protein C 1"/>
    <property type="match status" value="1"/>
</dbReference>
<dbReference type="GO" id="GO:0044877">
    <property type="term" value="F:protein-containing complex binding"/>
    <property type="evidence" value="ECO:0007669"/>
    <property type="project" value="EnsemblFungi"/>
</dbReference>
<evidence type="ECO:0000259" key="8">
    <source>
        <dbReference type="Pfam" id="PF11699"/>
    </source>
</evidence>
<dbReference type="PANTHER" id="PTHR16684:SF11">
    <property type="entry name" value="CENTROMERE PROTEIN C"/>
    <property type="match status" value="1"/>
</dbReference>
<feature type="domain" description="Mif2/CENP-C cupin" evidence="8">
    <location>
        <begin position="456"/>
        <end position="542"/>
    </location>
</feature>
<dbReference type="eggNOG" id="ENOG502S47H">
    <property type="taxonomic scope" value="Eukaryota"/>
</dbReference>
<dbReference type="GO" id="GO:0000776">
    <property type="term" value="C:kinetochore"/>
    <property type="evidence" value="ECO:0007669"/>
    <property type="project" value="InterPro"/>
</dbReference>
<evidence type="ECO:0000256" key="4">
    <source>
        <dbReference type="ARBA" id="ARBA00023242"/>
    </source>
</evidence>
<evidence type="ECO:0000256" key="1">
    <source>
        <dbReference type="ARBA" id="ARBA00004123"/>
    </source>
</evidence>
<dbReference type="GO" id="GO:0005634">
    <property type="term" value="C:nucleus"/>
    <property type="evidence" value="ECO:0007669"/>
    <property type="project" value="UniProtKB-SubCell"/>
</dbReference>
<dbReference type="GO" id="GO:0051382">
    <property type="term" value="P:kinetochore assembly"/>
    <property type="evidence" value="ECO:0007669"/>
    <property type="project" value="EnsemblFungi"/>
</dbReference>
<dbReference type="Proteomes" id="UP000006790">
    <property type="component" value="Chromosome 2"/>
</dbReference>
<dbReference type="GO" id="GO:0007052">
    <property type="term" value="P:mitotic spindle organization"/>
    <property type="evidence" value="ECO:0007669"/>
    <property type="project" value="EnsemblFungi"/>
</dbReference>
<feature type="region of interest" description="Disordered" evidence="7">
    <location>
        <begin position="549"/>
        <end position="576"/>
    </location>
</feature>
<gene>
    <name evidence="10" type="ordered locus">Ecym_2433</name>
</gene>
<dbReference type="CDD" id="cd06993">
    <property type="entry name" value="cupin_CENP-C_C"/>
    <property type="match status" value="1"/>
</dbReference>
<feature type="region of interest" description="Disordered" evidence="7">
    <location>
        <begin position="183"/>
        <end position="285"/>
    </location>
</feature>
<dbReference type="GO" id="GO:0019237">
    <property type="term" value="F:centromeric DNA binding"/>
    <property type="evidence" value="ECO:0007669"/>
    <property type="project" value="EnsemblFungi"/>
</dbReference>
<name>G8JPA5_ERECY</name>
<organism evidence="10 11">
    <name type="scientific">Eremothecium cymbalariae (strain CBS 270.75 / DBVPG 7215 / KCTC 17166 / NRRL Y-17582)</name>
    <name type="common">Yeast</name>
    <dbReference type="NCBI Taxonomy" id="931890"/>
    <lineage>
        <taxon>Eukaryota</taxon>
        <taxon>Fungi</taxon>
        <taxon>Dikarya</taxon>
        <taxon>Ascomycota</taxon>
        <taxon>Saccharomycotina</taxon>
        <taxon>Saccharomycetes</taxon>
        <taxon>Saccharomycetales</taxon>
        <taxon>Saccharomycetaceae</taxon>
        <taxon>Eremothecium</taxon>
    </lineage>
</organism>
<proteinExistence type="inferred from homology"/>
<dbReference type="SUPFAM" id="SSF51182">
    <property type="entry name" value="RmlC-like cupins"/>
    <property type="match status" value="1"/>
</dbReference>
<dbReference type="Gene3D" id="2.60.120.10">
    <property type="entry name" value="Jelly Rolls"/>
    <property type="match status" value="1"/>
</dbReference>